<dbReference type="RefSeq" id="WP_167268630.1">
    <property type="nucleotide sequence ID" value="NZ_BAAAVO010000005.1"/>
</dbReference>
<evidence type="ECO:0000313" key="1">
    <source>
        <dbReference type="EMBL" id="NIJ02918.1"/>
    </source>
</evidence>
<accession>A0ABX0TK35</accession>
<reference evidence="1 2" key="1">
    <citation type="submission" date="2020-03" db="EMBL/GenBank/DDBJ databases">
        <title>Genomic Encyclopedia of Type Strains, Phase III (KMG-III): the genomes of soil and plant-associated and newly described type strains.</title>
        <authorList>
            <person name="Whitman W."/>
        </authorList>
    </citation>
    <scope>NUCLEOTIDE SEQUENCE [LARGE SCALE GENOMIC DNA]</scope>
    <source>
        <strain evidence="1 2">CECT 4207</strain>
    </source>
</reference>
<sequence>MSQQIFPSTAFPAYPAISLNTPDGWTRRVVPDAVGALTAPSVEGRYTANVVISVSRRSPGYQLQDIAASVDSFLDKLPDAVLLGTEPVVINGRDWHVREARYTHPEAGSLAQFTAVTVVNQATASDVVQLTGSCQPLEGNDDLKAIYSVVASTDITPGPVPAQSA</sequence>
<comment type="caution">
    <text evidence="1">The sequence shown here is derived from an EMBL/GenBank/DDBJ whole genome shotgun (WGS) entry which is preliminary data.</text>
</comment>
<gene>
    <name evidence="1" type="ORF">FHR86_003266</name>
</gene>
<keyword evidence="2" id="KW-1185">Reference proteome</keyword>
<name>A0ABX0TK35_9MICC</name>
<dbReference type="Gene3D" id="3.40.1000.10">
    <property type="entry name" value="Mog1/PsbP, alpha/beta/alpha sandwich"/>
    <property type="match status" value="1"/>
</dbReference>
<proteinExistence type="predicted"/>
<evidence type="ECO:0000313" key="2">
    <source>
        <dbReference type="Proteomes" id="UP000802392"/>
    </source>
</evidence>
<protein>
    <recommendedName>
        <fullName evidence="3">Lipoprotein LpqN</fullName>
    </recommendedName>
</protein>
<dbReference type="Proteomes" id="UP000802392">
    <property type="component" value="Unassembled WGS sequence"/>
</dbReference>
<evidence type="ECO:0008006" key="3">
    <source>
        <dbReference type="Google" id="ProtNLM"/>
    </source>
</evidence>
<dbReference type="EMBL" id="JAAOZD010000007">
    <property type="protein sequence ID" value="NIJ02918.1"/>
    <property type="molecule type" value="Genomic_DNA"/>
</dbReference>
<organism evidence="1 2">
    <name type="scientific">Paenarthrobacter ilicis</name>
    <dbReference type="NCBI Taxonomy" id="43665"/>
    <lineage>
        <taxon>Bacteria</taxon>
        <taxon>Bacillati</taxon>
        <taxon>Actinomycetota</taxon>
        <taxon>Actinomycetes</taxon>
        <taxon>Micrococcales</taxon>
        <taxon>Micrococcaceae</taxon>
        <taxon>Paenarthrobacter</taxon>
    </lineage>
</organism>